<evidence type="ECO:0000313" key="5">
    <source>
        <dbReference type="Proteomes" id="UP000011087"/>
    </source>
</evidence>
<feature type="compositionally biased region" description="Acidic residues" evidence="2">
    <location>
        <begin position="77"/>
        <end position="88"/>
    </location>
</feature>
<dbReference type="KEGG" id="gtt:GUITHDRAFT_165501"/>
<sequence>MRNALTPGRDSEEGSNNVSFREYLDIRKRAGSSFSLDRGSRGSSAALSSAASSSSSLLHSVKEEESRDLRRVRQTSEEEEEEEEEDGTWEGAGASVLAGAAAGVRGGARAREREGAGARGAARENWLIVVHTLLYRFQVFGHFSMAMKKCLAREEKVRKQLVELQELLRRREEDKADLEKELRKSQFELRLASAGEEKRVEKLSELNEANLALKEEVKKMRRREEELQEKLQEKSADLNAFILKSQKQMDAMREEERIKERRIGELEEELQGLREEKEKTEVRVKYFQQQMSRFADYDLVKERMEALAGEVERLEQERRGREEVIEELREELSSDKNKLHALNLRVQNLILQRDHIQEEARAAQARLQEELDRVTDKVGGLMADKGQLKEPQLHELQRSLREKLGLVLVEDGRIREEFEEAVMRFKEKGVKGLPSSLGISRTESLAAPSKLMRRKEYERALPPAAAAAAASSRHVPYLPEEWNLVEETARKLVEERGRIVGELEDQLGMIPLGNLQLLQEVGELREKLGEARQQLGASRKLMEAHQRTMEKLQLKLINLGGVRSTSDMDKADSESQTRSWEEVVEEEALRLGVSEGRVKELEEERERLREEVKNRSERVANLKREVAIYRRRTEDSWGRVRQELEKEGGPVAPARRNEKLVDRSILDRLKAGSRESKGGETVGEEEVLDAIAEIYNSWYMEKANNCSQDTMLSFLYRHMLQQHKDPEVAEARSKLVLGRVGRLVGVRTTGLRVSFFSSLLNMDQDNLRDTAQHRLVTYMKILSSIPLRCEQEEEEATPPLSSKALLPRVLHFLKSLHSSEICWLSLEEATSFVRSRAKHGRRERIGPLLQELRTHSQREEEAESSWRAGVSVSVDFLLDLLVRHESSSASFSSLRDPFSASPEGGEEEEEGMDPEVFRIGVLRLAFGREFAGTLRSLLEGVKEQLDVSAAWHSYRLISLTVDQARKTIERLLMAPELVREAIRLAEEEEEEKGKAELLSSRGRAEPSNSIGRSVGAWKGDVTRLRARKGSTQAPEEAAAAEVTAAAAAAAAAPPSLTAHGVSPRLLLWKPADKGKSSGISVQMNLALSQEVSSARSKGGLLSARASQSPRPPLTKKPRPQTAVNPAQRR</sequence>
<dbReference type="AlphaFoldDB" id="L1INB0"/>
<dbReference type="Proteomes" id="UP000011087">
    <property type="component" value="Unassembled WGS sequence"/>
</dbReference>
<feature type="compositionally biased region" description="Low complexity" evidence="2">
    <location>
        <begin position="43"/>
        <end position="58"/>
    </location>
</feature>
<feature type="region of interest" description="Disordered" evidence="2">
    <location>
        <begin position="989"/>
        <end position="1014"/>
    </location>
</feature>
<reference evidence="5" key="2">
    <citation type="submission" date="2012-11" db="EMBL/GenBank/DDBJ databases">
        <authorList>
            <person name="Kuo A."/>
            <person name="Curtis B.A."/>
            <person name="Tanifuji G."/>
            <person name="Burki F."/>
            <person name="Gruber A."/>
            <person name="Irimia M."/>
            <person name="Maruyama S."/>
            <person name="Arias M.C."/>
            <person name="Ball S.G."/>
            <person name="Gile G.H."/>
            <person name="Hirakawa Y."/>
            <person name="Hopkins J.F."/>
            <person name="Rensing S.A."/>
            <person name="Schmutz J."/>
            <person name="Symeonidi A."/>
            <person name="Elias M."/>
            <person name="Eveleigh R.J."/>
            <person name="Herman E.K."/>
            <person name="Klute M.J."/>
            <person name="Nakayama T."/>
            <person name="Obornik M."/>
            <person name="Reyes-Prieto A."/>
            <person name="Armbrust E.V."/>
            <person name="Aves S.J."/>
            <person name="Beiko R.G."/>
            <person name="Coutinho P."/>
            <person name="Dacks J.B."/>
            <person name="Durnford D.G."/>
            <person name="Fast N.M."/>
            <person name="Green B.R."/>
            <person name="Grisdale C."/>
            <person name="Hempe F."/>
            <person name="Henrissat B."/>
            <person name="Hoppner M.P."/>
            <person name="Ishida K.-I."/>
            <person name="Kim E."/>
            <person name="Koreny L."/>
            <person name="Kroth P.G."/>
            <person name="Liu Y."/>
            <person name="Malik S.-B."/>
            <person name="Maier U.G."/>
            <person name="McRose D."/>
            <person name="Mock T."/>
            <person name="Neilson J.A."/>
            <person name="Onodera N.T."/>
            <person name="Poole A.M."/>
            <person name="Pritham E.J."/>
            <person name="Richards T.A."/>
            <person name="Rocap G."/>
            <person name="Roy S.W."/>
            <person name="Sarai C."/>
            <person name="Schaack S."/>
            <person name="Shirato S."/>
            <person name="Slamovits C.H."/>
            <person name="Spencer D.F."/>
            <person name="Suzuki S."/>
            <person name="Worden A.Z."/>
            <person name="Zauner S."/>
            <person name="Barry K."/>
            <person name="Bell C."/>
            <person name="Bharti A.K."/>
            <person name="Crow J.A."/>
            <person name="Grimwood J."/>
            <person name="Kramer R."/>
            <person name="Lindquist E."/>
            <person name="Lucas S."/>
            <person name="Salamov A."/>
            <person name="McFadden G.I."/>
            <person name="Lane C.E."/>
            <person name="Keeling P.J."/>
            <person name="Gray M.W."/>
            <person name="Grigoriev I.V."/>
            <person name="Archibald J.M."/>
        </authorList>
    </citation>
    <scope>NUCLEOTIDE SEQUENCE</scope>
    <source>
        <strain evidence="5">CCMP2712</strain>
    </source>
</reference>
<dbReference type="STRING" id="905079.L1INB0"/>
<dbReference type="RefSeq" id="XP_005824359.1">
    <property type="nucleotide sequence ID" value="XM_005824302.1"/>
</dbReference>
<proteinExistence type="predicted"/>
<keyword evidence="5" id="KW-1185">Reference proteome</keyword>
<dbReference type="HOGENOM" id="CLU_279333_0_0_1"/>
<keyword evidence="1" id="KW-0175">Coiled coil</keyword>
<feature type="region of interest" description="Disordered" evidence="2">
    <location>
        <begin position="33"/>
        <end position="92"/>
    </location>
</feature>
<dbReference type="PaxDb" id="55529-EKX37379"/>
<dbReference type="EnsemblProtists" id="EKX37379">
    <property type="protein sequence ID" value="EKX37379"/>
    <property type="gene ID" value="GUITHDRAFT_165501"/>
</dbReference>
<reference evidence="3 5" key="1">
    <citation type="journal article" date="2012" name="Nature">
        <title>Algal genomes reveal evolutionary mosaicism and the fate of nucleomorphs.</title>
        <authorList>
            <consortium name="DOE Joint Genome Institute"/>
            <person name="Curtis B.A."/>
            <person name="Tanifuji G."/>
            <person name="Burki F."/>
            <person name="Gruber A."/>
            <person name="Irimia M."/>
            <person name="Maruyama S."/>
            <person name="Arias M.C."/>
            <person name="Ball S.G."/>
            <person name="Gile G.H."/>
            <person name="Hirakawa Y."/>
            <person name="Hopkins J.F."/>
            <person name="Kuo A."/>
            <person name="Rensing S.A."/>
            <person name="Schmutz J."/>
            <person name="Symeonidi A."/>
            <person name="Elias M."/>
            <person name="Eveleigh R.J."/>
            <person name="Herman E.K."/>
            <person name="Klute M.J."/>
            <person name="Nakayama T."/>
            <person name="Obornik M."/>
            <person name="Reyes-Prieto A."/>
            <person name="Armbrust E.V."/>
            <person name="Aves S.J."/>
            <person name="Beiko R.G."/>
            <person name="Coutinho P."/>
            <person name="Dacks J.B."/>
            <person name="Durnford D.G."/>
            <person name="Fast N.M."/>
            <person name="Green B.R."/>
            <person name="Grisdale C.J."/>
            <person name="Hempel F."/>
            <person name="Henrissat B."/>
            <person name="Hoppner M.P."/>
            <person name="Ishida K."/>
            <person name="Kim E."/>
            <person name="Koreny L."/>
            <person name="Kroth P.G."/>
            <person name="Liu Y."/>
            <person name="Malik S.B."/>
            <person name="Maier U.G."/>
            <person name="McRose D."/>
            <person name="Mock T."/>
            <person name="Neilson J.A."/>
            <person name="Onodera N.T."/>
            <person name="Poole A.M."/>
            <person name="Pritham E.J."/>
            <person name="Richards T.A."/>
            <person name="Rocap G."/>
            <person name="Roy S.W."/>
            <person name="Sarai C."/>
            <person name="Schaack S."/>
            <person name="Shirato S."/>
            <person name="Slamovits C.H."/>
            <person name="Spencer D.F."/>
            <person name="Suzuki S."/>
            <person name="Worden A.Z."/>
            <person name="Zauner S."/>
            <person name="Barry K."/>
            <person name="Bell C."/>
            <person name="Bharti A.K."/>
            <person name="Crow J.A."/>
            <person name="Grimwood J."/>
            <person name="Kramer R."/>
            <person name="Lindquist E."/>
            <person name="Lucas S."/>
            <person name="Salamov A."/>
            <person name="McFadden G.I."/>
            <person name="Lane C.E."/>
            <person name="Keeling P.J."/>
            <person name="Gray M.W."/>
            <person name="Grigoriev I.V."/>
            <person name="Archibald J.M."/>
        </authorList>
    </citation>
    <scope>NUCLEOTIDE SEQUENCE</scope>
    <source>
        <strain evidence="3 5">CCMP2712</strain>
    </source>
</reference>
<name>L1INB0_GUITC</name>
<feature type="coiled-coil region" evidence="1">
    <location>
        <begin position="584"/>
        <end position="632"/>
    </location>
</feature>
<feature type="coiled-coil region" evidence="1">
    <location>
        <begin position="147"/>
        <end position="377"/>
    </location>
</feature>
<organism evidence="3">
    <name type="scientific">Guillardia theta (strain CCMP2712)</name>
    <name type="common">Cryptophyte</name>
    <dbReference type="NCBI Taxonomy" id="905079"/>
    <lineage>
        <taxon>Eukaryota</taxon>
        <taxon>Cryptophyceae</taxon>
        <taxon>Pyrenomonadales</taxon>
        <taxon>Geminigeraceae</taxon>
        <taxon>Guillardia</taxon>
    </lineage>
</organism>
<feature type="compositionally biased region" description="Basic and acidic residues" evidence="2">
    <location>
        <begin position="60"/>
        <end position="76"/>
    </location>
</feature>
<feature type="region of interest" description="Disordered" evidence="2">
    <location>
        <begin position="1089"/>
        <end position="1129"/>
    </location>
</feature>
<evidence type="ECO:0000313" key="3">
    <source>
        <dbReference type="EMBL" id="EKX37379.1"/>
    </source>
</evidence>
<gene>
    <name evidence="3" type="ORF">GUITHDRAFT_165501</name>
</gene>
<reference evidence="4" key="3">
    <citation type="submission" date="2015-06" db="UniProtKB">
        <authorList>
            <consortium name="EnsemblProtists"/>
        </authorList>
    </citation>
    <scope>IDENTIFICATION</scope>
</reference>
<protein>
    <submittedName>
        <fullName evidence="3 4">Uncharacterized protein</fullName>
    </submittedName>
</protein>
<accession>L1INB0</accession>
<evidence type="ECO:0000313" key="4">
    <source>
        <dbReference type="EnsemblProtists" id="EKX37379"/>
    </source>
</evidence>
<dbReference type="GeneID" id="17294087"/>
<evidence type="ECO:0000256" key="1">
    <source>
        <dbReference type="SAM" id="Coils"/>
    </source>
</evidence>
<dbReference type="EMBL" id="JH993060">
    <property type="protein sequence ID" value="EKX37379.1"/>
    <property type="molecule type" value="Genomic_DNA"/>
</dbReference>
<feature type="region of interest" description="Disordered" evidence="2">
    <location>
        <begin position="891"/>
        <end position="911"/>
    </location>
</feature>
<evidence type="ECO:0000256" key="2">
    <source>
        <dbReference type="SAM" id="MobiDB-lite"/>
    </source>
</evidence>